<reference evidence="1" key="1">
    <citation type="journal article" date="2012" name="Proc. Natl. Acad. Sci. U.S.A.">
        <title>Antigenic diversity is generated by distinct evolutionary mechanisms in African trypanosome species.</title>
        <authorList>
            <person name="Jackson A.P."/>
            <person name="Berry A."/>
            <person name="Aslett M."/>
            <person name="Allison H.C."/>
            <person name="Burton P."/>
            <person name="Vavrova-Anderson J."/>
            <person name="Brown R."/>
            <person name="Browne H."/>
            <person name="Corton N."/>
            <person name="Hauser H."/>
            <person name="Gamble J."/>
            <person name="Gilderthorp R."/>
            <person name="Marcello L."/>
            <person name="McQuillan J."/>
            <person name="Otto T.D."/>
            <person name="Quail M.A."/>
            <person name="Sanders M.J."/>
            <person name="van Tonder A."/>
            <person name="Ginger M.L."/>
            <person name="Field M.C."/>
            <person name="Barry J.D."/>
            <person name="Hertz-Fowler C."/>
            <person name="Berriman M."/>
        </authorList>
    </citation>
    <scope>NUCLEOTIDE SEQUENCE</scope>
    <source>
        <strain evidence="1">IL3000</strain>
    </source>
</reference>
<gene>
    <name evidence="1" type="ORF">TCIL3000_7_1120</name>
</gene>
<accession>G0UPJ8</accession>
<organism evidence="1">
    <name type="scientific">Trypanosoma congolense (strain IL3000)</name>
    <dbReference type="NCBI Taxonomy" id="1068625"/>
    <lineage>
        <taxon>Eukaryota</taxon>
        <taxon>Discoba</taxon>
        <taxon>Euglenozoa</taxon>
        <taxon>Kinetoplastea</taxon>
        <taxon>Metakinetoplastina</taxon>
        <taxon>Trypanosomatida</taxon>
        <taxon>Trypanosomatidae</taxon>
        <taxon>Trypanosoma</taxon>
        <taxon>Nannomonas</taxon>
    </lineage>
</organism>
<dbReference type="EMBL" id="HE575320">
    <property type="protein sequence ID" value="CCC91309.1"/>
    <property type="molecule type" value="Genomic_DNA"/>
</dbReference>
<dbReference type="VEuPathDB" id="TriTrypDB:TcIL3000_7_1120"/>
<name>G0UPJ8_TRYCI</name>
<dbReference type="AlphaFoldDB" id="G0UPJ8"/>
<sequence length="134" mass="14602">MRRDGMTYNEDVLISVTDHVFEVLDCNVVLATLSSVGLGLLWQQEPFACARQRSYLTYILVALAIRVQYKSYNLSALATAAVYMTRLKFGIGTGCPSEEVLALLPIINDALTCDSNAGRKGSCSLLKLGCFGEV</sequence>
<protein>
    <submittedName>
        <fullName evidence="1">Uncharacterized protein TCIL3000_7_1120</fullName>
    </submittedName>
</protein>
<evidence type="ECO:0000313" key="1">
    <source>
        <dbReference type="EMBL" id="CCC91309.1"/>
    </source>
</evidence>
<proteinExistence type="predicted"/>